<sequence>MRLLHTTEHKVKEVKTKTQFAILSHTWEKDEITFQDIERPGAEEKEGYNKLRNACSVAAADGFDYIWIDTCCIDKTSSAELSEAINSMYRWYQEAEVCYAYLADVPFCEFSQSRWFTRGWTLQELIAPSTVIFFDKEWEVIGTKSELARLISDRTQIPIGTLSGGDIWSASVAQRMSWASKRKTTRIEDLAYCLMGIFDIHMPMIYGEGERAFIRLQEQIMKTSDDFSLFAWRSTENHGGLLATSPAAFDMSHNIVRLGDSDTFSSPISVDNQGVHLKLRFIPQPDSPTLGLAVLNCTLIGRADTPIAIYLETTDLTKQYFRRVQSDRLHLLDQHAFSWPEIAICVQQPHETPMGRSREVTSFRRRRTGVTPLLYAAKRGHKSTVTELLNCSDVEPNSVDETGRTAIWVAAENGHEEVVKVLRDRINVKADSKDANGRTPLWIAASNGHEQVVRALLDRSDVEADSKDVDGWTPLAIAASKGHEVIVKMMEQRGQASKTLACPFLKHYPHKIWPRCQKGYSSVHRIKQVHLLLLSMPPIAKLTSSGNISTEPTLYEFTAAGASRSSNKKRTLNNIVTKLYLAKLSMLLMIGFALMEISLGNSGQGNVRDTPRPRNGGSRCIQSSSPMSTTRTFLHPVSSANYLLDMSISNKLISV</sequence>
<protein>
    <submittedName>
        <fullName evidence="1">Uncharacterized protein</fullName>
    </submittedName>
</protein>
<dbReference type="EMBL" id="CP090031">
    <property type="protein sequence ID" value="UPK91285.1"/>
    <property type="molecule type" value="Genomic_DNA"/>
</dbReference>
<accession>A0ACD3YQW9</accession>
<gene>
    <name evidence="1" type="ORF">LCI18_002220</name>
</gene>
<keyword evidence="2" id="KW-1185">Reference proteome</keyword>
<dbReference type="Proteomes" id="UP000830768">
    <property type="component" value="Chromosome 2"/>
</dbReference>
<proteinExistence type="predicted"/>
<reference evidence="1" key="1">
    <citation type="submission" date="2021-11" db="EMBL/GenBank/DDBJ databases">
        <title>Fusarium solani-melongenae Genome sequencing and assembly.</title>
        <authorList>
            <person name="Xie S."/>
            <person name="Huang L."/>
            <person name="Zhang X."/>
        </authorList>
    </citation>
    <scope>NUCLEOTIDE SEQUENCE</scope>
    <source>
        <strain evidence="1">CRI 24-3</strain>
    </source>
</reference>
<name>A0ACD3YQW9_FUSSC</name>
<evidence type="ECO:0000313" key="2">
    <source>
        <dbReference type="Proteomes" id="UP000830768"/>
    </source>
</evidence>
<organism evidence="1 2">
    <name type="scientific">Fusarium solani subsp. cucurbitae</name>
    <name type="common">Neocosmosporum cucurbitae</name>
    <dbReference type="NCBI Taxonomy" id="2747967"/>
    <lineage>
        <taxon>Eukaryota</taxon>
        <taxon>Fungi</taxon>
        <taxon>Dikarya</taxon>
        <taxon>Ascomycota</taxon>
        <taxon>Pezizomycotina</taxon>
        <taxon>Sordariomycetes</taxon>
        <taxon>Hypocreomycetidae</taxon>
        <taxon>Hypocreales</taxon>
        <taxon>Nectriaceae</taxon>
        <taxon>Fusarium</taxon>
        <taxon>Fusarium solani species complex</taxon>
    </lineage>
</organism>
<evidence type="ECO:0000313" key="1">
    <source>
        <dbReference type="EMBL" id="UPK91285.1"/>
    </source>
</evidence>